<dbReference type="PANTHER" id="PTHR30289">
    <property type="entry name" value="UNCHARACTERIZED PROTEIN YBCL-RELATED"/>
    <property type="match status" value="1"/>
</dbReference>
<reference evidence="3" key="1">
    <citation type="journal article" date="2014" name="Int. J. Syst. Evol. Microbiol.">
        <title>Complete genome sequence of Corynebacterium casei LMG S-19264T (=DSM 44701T), isolated from a smear-ripened cheese.</title>
        <authorList>
            <consortium name="US DOE Joint Genome Institute (JGI-PGF)"/>
            <person name="Walter F."/>
            <person name="Albersmeier A."/>
            <person name="Kalinowski J."/>
            <person name="Ruckert C."/>
        </authorList>
    </citation>
    <scope>NUCLEOTIDE SEQUENCE</scope>
    <source>
        <strain evidence="3">JCM 19831</strain>
    </source>
</reference>
<evidence type="ECO:0000313" key="3">
    <source>
        <dbReference type="EMBL" id="GGM65782.1"/>
    </source>
</evidence>
<proteinExistence type="inferred from homology"/>
<feature type="region of interest" description="Disordered" evidence="2">
    <location>
        <begin position="46"/>
        <end position="74"/>
    </location>
</feature>
<dbReference type="InterPro" id="IPR036610">
    <property type="entry name" value="PEBP-like_sf"/>
</dbReference>
<dbReference type="NCBIfam" id="TIGR00481">
    <property type="entry name" value="YbhB/YbcL family Raf kinase inhibitor-like protein"/>
    <property type="match status" value="1"/>
</dbReference>
<dbReference type="InterPro" id="IPR008914">
    <property type="entry name" value="PEBP"/>
</dbReference>
<evidence type="ECO:0008006" key="5">
    <source>
        <dbReference type="Google" id="ProtNLM"/>
    </source>
</evidence>
<accession>A0A917X4P4</accession>
<dbReference type="Pfam" id="PF01161">
    <property type="entry name" value="PBP"/>
    <property type="match status" value="1"/>
</dbReference>
<evidence type="ECO:0000256" key="1">
    <source>
        <dbReference type="ARBA" id="ARBA00007120"/>
    </source>
</evidence>
<comment type="caution">
    <text evidence="3">The sequence shown here is derived from an EMBL/GenBank/DDBJ whole genome shotgun (WGS) entry which is preliminary data.</text>
</comment>
<evidence type="ECO:0000313" key="4">
    <source>
        <dbReference type="Proteomes" id="UP000642070"/>
    </source>
</evidence>
<sequence length="123" mass="13017">MSPPLNFTGLPEQTAELAVLVEDPDAPTGTFTHWVMWGIEPDLSGLGEGEAPTGAVQGRNDFGRRAYGGPSPPRGRSHRYVFEVLALSEPLGLAEGASAADLRRATAGKVLASGRLTGRYRRG</sequence>
<dbReference type="SUPFAM" id="SSF49777">
    <property type="entry name" value="PEBP-like"/>
    <property type="match status" value="1"/>
</dbReference>
<dbReference type="Gene3D" id="3.90.280.10">
    <property type="entry name" value="PEBP-like"/>
    <property type="match status" value="1"/>
</dbReference>
<organism evidence="3 4">
    <name type="scientific">Dactylosporangium sucinum</name>
    <dbReference type="NCBI Taxonomy" id="1424081"/>
    <lineage>
        <taxon>Bacteria</taxon>
        <taxon>Bacillati</taxon>
        <taxon>Actinomycetota</taxon>
        <taxon>Actinomycetes</taxon>
        <taxon>Micromonosporales</taxon>
        <taxon>Micromonosporaceae</taxon>
        <taxon>Dactylosporangium</taxon>
    </lineage>
</organism>
<dbReference type="PANTHER" id="PTHR30289:SF1">
    <property type="entry name" value="PEBP (PHOSPHATIDYLETHANOLAMINE-BINDING PROTEIN) FAMILY PROTEIN"/>
    <property type="match status" value="1"/>
</dbReference>
<name>A0A917X4P4_9ACTN</name>
<protein>
    <recommendedName>
        <fullName evidence="5">YbhB/YbcL family Raf kinase inhibitor-like protein</fullName>
    </recommendedName>
</protein>
<dbReference type="Proteomes" id="UP000642070">
    <property type="component" value="Unassembled WGS sequence"/>
</dbReference>
<dbReference type="CDD" id="cd00865">
    <property type="entry name" value="PEBP_bact_arch"/>
    <property type="match status" value="1"/>
</dbReference>
<keyword evidence="4" id="KW-1185">Reference proteome</keyword>
<comment type="similarity">
    <text evidence="1">Belongs to the UPF0098 family.</text>
</comment>
<dbReference type="EMBL" id="BMPI01000052">
    <property type="protein sequence ID" value="GGM65782.1"/>
    <property type="molecule type" value="Genomic_DNA"/>
</dbReference>
<evidence type="ECO:0000256" key="2">
    <source>
        <dbReference type="SAM" id="MobiDB-lite"/>
    </source>
</evidence>
<dbReference type="InterPro" id="IPR005247">
    <property type="entry name" value="YbhB_YbcL/LppC-like"/>
</dbReference>
<dbReference type="AlphaFoldDB" id="A0A917X4P4"/>
<reference evidence="3" key="2">
    <citation type="submission" date="2020-09" db="EMBL/GenBank/DDBJ databases">
        <authorList>
            <person name="Sun Q."/>
            <person name="Ohkuma M."/>
        </authorList>
    </citation>
    <scope>NUCLEOTIDE SEQUENCE</scope>
    <source>
        <strain evidence="3">JCM 19831</strain>
    </source>
</reference>
<gene>
    <name evidence="3" type="ORF">GCM10007977_079220</name>
</gene>